<evidence type="ECO:0000313" key="2">
    <source>
        <dbReference type="Proteomes" id="UP000759298"/>
    </source>
</evidence>
<dbReference type="InterPro" id="IPR029058">
    <property type="entry name" value="AB_hydrolase_fold"/>
</dbReference>
<keyword evidence="2" id="KW-1185">Reference proteome</keyword>
<accession>A0ABS7P9N2</accession>
<dbReference type="EMBL" id="JAHWXP010000001">
    <property type="protein sequence ID" value="MBY8335777.1"/>
    <property type="molecule type" value="Genomic_DNA"/>
</dbReference>
<dbReference type="SUPFAM" id="SSF53474">
    <property type="entry name" value="alpha/beta-Hydrolases"/>
    <property type="match status" value="1"/>
</dbReference>
<organism evidence="1 2">
    <name type="scientific">Alteriqipengyuania abyssalis</name>
    <dbReference type="NCBI Taxonomy" id="2860200"/>
    <lineage>
        <taxon>Bacteria</taxon>
        <taxon>Pseudomonadati</taxon>
        <taxon>Pseudomonadota</taxon>
        <taxon>Alphaproteobacteria</taxon>
        <taxon>Sphingomonadales</taxon>
        <taxon>Erythrobacteraceae</taxon>
        <taxon>Alteriqipengyuania</taxon>
    </lineage>
</organism>
<evidence type="ECO:0000313" key="1">
    <source>
        <dbReference type="EMBL" id="MBY8335777.1"/>
    </source>
</evidence>
<dbReference type="Proteomes" id="UP000759298">
    <property type="component" value="Unassembled WGS sequence"/>
</dbReference>
<reference evidence="1 2" key="1">
    <citation type="submission" date="2021-07" db="EMBL/GenBank/DDBJ databases">
        <title>Alteriqipengyuania abyssalis NZ-12B nov, sp.nov isolated from deep sea sponge in pacific ocean.</title>
        <authorList>
            <person name="Tareen S."/>
            <person name="Wink J."/>
        </authorList>
    </citation>
    <scope>NUCLEOTIDE SEQUENCE [LARGE SCALE GENOMIC DNA]</scope>
    <source>
        <strain evidence="1 2">NZ-12B</strain>
    </source>
</reference>
<protein>
    <submittedName>
        <fullName evidence="1">Uncharacterized protein</fullName>
    </submittedName>
</protein>
<name>A0ABS7P9N2_9SPHN</name>
<dbReference type="RefSeq" id="WP_222823543.1">
    <property type="nucleotide sequence ID" value="NZ_JAHWXP010000001.1"/>
</dbReference>
<gene>
    <name evidence="1" type="ORF">KYN89_01825</name>
</gene>
<comment type="caution">
    <text evidence="1">The sequence shown here is derived from an EMBL/GenBank/DDBJ whole genome shotgun (WGS) entry which is preliminary data.</text>
</comment>
<proteinExistence type="predicted"/>
<sequence length="233" mass="25084">MTTPFQFVEWPCPAADGETRSEAALVFNRAREARLLVIPPLFEEANKLRRQIVEIMRRLDDAGIDSVLPDLPGCNESRALLAQQTLEGWRAGAAAAAEHFGATHVLSVRGGALLRPAGLPGWDYAPQDGPKILRAMVRARIISTKEAGAPETREEIEATGRSEGVQLAGWSIGPALFATLESAEVPARGDGVTMIDHETLGGRPLWLRAEPDFDAAQADALAATISVAMRDVR</sequence>